<evidence type="ECO:0000259" key="16">
    <source>
        <dbReference type="PROSITE" id="PS50926"/>
    </source>
</evidence>
<reference evidence="19" key="1">
    <citation type="submission" date="2020-03" db="EMBL/GenBank/DDBJ databases">
        <title>Transcriptomic Profiling of the Digestive Tract of the Rat Flea, Xenopsylla cheopis, Following Blood Feeding and Infection with Yersinia pestis.</title>
        <authorList>
            <person name="Bland D.M."/>
            <person name="Martens C.A."/>
            <person name="Virtaneva K."/>
            <person name="Kanakabandi K."/>
            <person name="Long D."/>
            <person name="Rosenke R."/>
            <person name="Saturday G.A."/>
            <person name="Hoyt F.H."/>
            <person name="Bruno D.P."/>
            <person name="Ribeiro J.M.C."/>
            <person name="Hinnebusch J."/>
        </authorList>
    </citation>
    <scope>NUCLEOTIDE SEQUENCE</scope>
</reference>
<evidence type="ECO:0000256" key="5">
    <source>
        <dbReference type="ARBA" id="ARBA00022679"/>
    </source>
</evidence>
<dbReference type="CDD" id="cd01335">
    <property type="entry name" value="Radical_SAM"/>
    <property type="match status" value="1"/>
</dbReference>
<comment type="subcellular location">
    <subcellularLocation>
        <location evidence="15">Endoplasmic reticulum membrane</location>
        <topology evidence="15">Single-pass membrane protein</topology>
    </subcellularLocation>
    <subcellularLocation>
        <location evidence="2">Membrane</location>
        <topology evidence="2">Single-pass membrane protein</topology>
    </subcellularLocation>
</comment>
<evidence type="ECO:0000259" key="17">
    <source>
        <dbReference type="PROSITE" id="PS51449"/>
    </source>
</evidence>
<keyword evidence="10 15" id="KW-1133">Transmembrane helix</keyword>
<dbReference type="InterPro" id="IPR023404">
    <property type="entry name" value="rSAM_horseshoe"/>
</dbReference>
<dbReference type="NCBIfam" id="TIGR00089">
    <property type="entry name" value="MiaB/RimO family radical SAM methylthiotransferase"/>
    <property type="match status" value="1"/>
</dbReference>
<dbReference type="FunFam" id="3.40.50.12160:FF:000005">
    <property type="entry name" value="threonylcarbamoyladenosine tRNA methylthiotransferase isoform X1"/>
    <property type="match status" value="1"/>
</dbReference>
<keyword evidence="9 15" id="KW-0479">Metal-binding</keyword>
<dbReference type="EC" id="2.8.4.5" evidence="15"/>
<evidence type="ECO:0000313" key="19">
    <source>
        <dbReference type="EMBL" id="NOV44438.1"/>
    </source>
</evidence>
<evidence type="ECO:0000256" key="9">
    <source>
        <dbReference type="ARBA" id="ARBA00022723"/>
    </source>
</evidence>
<evidence type="ECO:0000256" key="1">
    <source>
        <dbReference type="ARBA" id="ARBA00002399"/>
    </source>
</evidence>
<dbReference type="Gene3D" id="3.80.30.20">
    <property type="entry name" value="tm_1862 like domain"/>
    <property type="match status" value="1"/>
</dbReference>
<dbReference type="PROSITE" id="PS51918">
    <property type="entry name" value="RADICAL_SAM"/>
    <property type="match status" value="1"/>
</dbReference>
<comment type="similarity">
    <text evidence="3 15">Belongs to the methylthiotransferase family. CDKAL1 subfamily.</text>
</comment>
<evidence type="ECO:0000256" key="10">
    <source>
        <dbReference type="ARBA" id="ARBA00022989"/>
    </source>
</evidence>
<dbReference type="InterPro" id="IPR013848">
    <property type="entry name" value="Methylthiotransferase_N"/>
</dbReference>
<keyword evidence="6 15" id="KW-0949">S-adenosyl-L-methionine</keyword>
<dbReference type="NCBIfam" id="TIGR01578">
    <property type="entry name" value="MiaB-like-B"/>
    <property type="match status" value="1"/>
</dbReference>
<evidence type="ECO:0000256" key="8">
    <source>
        <dbReference type="ARBA" id="ARBA00022694"/>
    </source>
</evidence>
<evidence type="ECO:0000256" key="11">
    <source>
        <dbReference type="ARBA" id="ARBA00023004"/>
    </source>
</evidence>
<dbReference type="SUPFAM" id="SSF102114">
    <property type="entry name" value="Radical SAM enzymes"/>
    <property type="match status" value="1"/>
</dbReference>
<dbReference type="EMBL" id="GIIL01000712">
    <property type="protein sequence ID" value="NOV44438.1"/>
    <property type="molecule type" value="Transcribed_RNA"/>
</dbReference>
<dbReference type="InterPro" id="IPR002792">
    <property type="entry name" value="TRAM_dom"/>
</dbReference>
<dbReference type="SMART" id="SM00729">
    <property type="entry name" value="Elp3"/>
    <property type="match status" value="1"/>
</dbReference>
<keyword evidence="13 15" id="KW-0472">Membrane</keyword>
<comment type="function">
    <text evidence="1 15">Catalyzes the methylthiolation of N6-threonylcarbamoyladenosine (t(6)A), leading to the formation of 2-methylthio-N6-threonylcarbamoyladenosine (ms(2)t(6)A) at position 37 in tRNAs that read codons beginning with adenine.</text>
</comment>
<keyword evidence="7 15" id="KW-0812">Transmembrane</keyword>
<dbReference type="AlphaFoldDB" id="A0A6M2DHB6"/>
<dbReference type="Pfam" id="PF04055">
    <property type="entry name" value="Radical_SAM"/>
    <property type="match status" value="1"/>
</dbReference>
<evidence type="ECO:0000256" key="6">
    <source>
        <dbReference type="ARBA" id="ARBA00022691"/>
    </source>
</evidence>
<evidence type="ECO:0000256" key="12">
    <source>
        <dbReference type="ARBA" id="ARBA00023014"/>
    </source>
</evidence>
<keyword evidence="15" id="KW-0256">Endoplasmic reticulum</keyword>
<dbReference type="PROSITE" id="PS01278">
    <property type="entry name" value="MTTASE_RADICAL"/>
    <property type="match status" value="1"/>
</dbReference>
<evidence type="ECO:0000256" key="14">
    <source>
        <dbReference type="ARBA" id="ARBA00051661"/>
    </source>
</evidence>
<feature type="domain" description="MTTase N-terminal" evidence="17">
    <location>
        <begin position="62"/>
        <end position="170"/>
    </location>
</feature>
<evidence type="ECO:0000256" key="4">
    <source>
        <dbReference type="ARBA" id="ARBA00022485"/>
    </source>
</evidence>
<name>A0A6M2DHB6_XENCH</name>
<protein>
    <recommendedName>
        <fullName evidence="15">tRNA-t(6)A37 methylthiotransferase</fullName>
        <ecNumber evidence="15">2.8.4.5</ecNumber>
    </recommendedName>
</protein>
<keyword evidence="5 15" id="KW-0808">Transferase</keyword>
<dbReference type="InterPro" id="IPR007197">
    <property type="entry name" value="rSAM"/>
</dbReference>
<evidence type="ECO:0000256" key="15">
    <source>
        <dbReference type="RuleBase" id="RU368081"/>
    </source>
</evidence>
<feature type="transmembrane region" description="Helical" evidence="15">
    <location>
        <begin position="523"/>
        <end position="543"/>
    </location>
</feature>
<evidence type="ECO:0000256" key="13">
    <source>
        <dbReference type="ARBA" id="ARBA00023136"/>
    </source>
</evidence>
<comment type="catalytic activity">
    <reaction evidence="14 15">
        <text>N(6)-L-threonylcarbamoyladenosine(37) in tRNA + (sulfur carrier)-SH + AH2 + 2 S-adenosyl-L-methionine = 2-methylsulfanyl-N(6)-L-threonylcarbamoyladenosine(37) in tRNA + (sulfur carrier)-H + 5'-deoxyadenosine + L-methionine + A + S-adenosyl-L-homocysteine + 2 H(+)</text>
        <dbReference type="Rhea" id="RHEA:37075"/>
        <dbReference type="Rhea" id="RHEA-COMP:10163"/>
        <dbReference type="Rhea" id="RHEA-COMP:11092"/>
        <dbReference type="Rhea" id="RHEA-COMP:14737"/>
        <dbReference type="Rhea" id="RHEA-COMP:14739"/>
        <dbReference type="ChEBI" id="CHEBI:13193"/>
        <dbReference type="ChEBI" id="CHEBI:15378"/>
        <dbReference type="ChEBI" id="CHEBI:17319"/>
        <dbReference type="ChEBI" id="CHEBI:17499"/>
        <dbReference type="ChEBI" id="CHEBI:29917"/>
        <dbReference type="ChEBI" id="CHEBI:57844"/>
        <dbReference type="ChEBI" id="CHEBI:57856"/>
        <dbReference type="ChEBI" id="CHEBI:59789"/>
        <dbReference type="ChEBI" id="CHEBI:64428"/>
        <dbReference type="ChEBI" id="CHEBI:74418"/>
        <dbReference type="ChEBI" id="CHEBI:74420"/>
        <dbReference type="EC" id="2.8.4.5"/>
    </reaction>
</comment>
<keyword evidence="11 15" id="KW-0408">Iron</keyword>
<accession>A0A6M2DHB6</accession>
<evidence type="ECO:0000256" key="3">
    <source>
        <dbReference type="ARBA" id="ARBA00008616"/>
    </source>
</evidence>
<dbReference type="FunFam" id="3.80.30.20:FF:000002">
    <property type="entry name" value="threonylcarbamoyladenosine tRNA methylthiotransferase isoform X2"/>
    <property type="match status" value="1"/>
</dbReference>
<dbReference type="GO" id="GO:0035598">
    <property type="term" value="F:tRNA (N(6)-L-threonylcarbamoyladenosine(37)-C(2))-methylthiotransferase activity"/>
    <property type="evidence" value="ECO:0007669"/>
    <property type="project" value="UniProtKB-UniRule"/>
</dbReference>
<dbReference type="PROSITE" id="PS51449">
    <property type="entry name" value="MTTASE_N"/>
    <property type="match status" value="1"/>
</dbReference>
<dbReference type="PROSITE" id="PS50926">
    <property type="entry name" value="TRAM"/>
    <property type="match status" value="1"/>
</dbReference>
<dbReference type="Pfam" id="PF00919">
    <property type="entry name" value="UPF0004"/>
    <property type="match status" value="1"/>
</dbReference>
<evidence type="ECO:0000259" key="18">
    <source>
        <dbReference type="PROSITE" id="PS51918"/>
    </source>
</evidence>
<proteinExistence type="inferred from homology"/>
<feature type="domain" description="TRAM" evidence="16">
    <location>
        <begin position="429"/>
        <end position="491"/>
    </location>
</feature>
<feature type="domain" description="Radical SAM core" evidence="18">
    <location>
        <begin position="198"/>
        <end position="431"/>
    </location>
</feature>
<dbReference type="Pfam" id="PF01938">
    <property type="entry name" value="TRAM"/>
    <property type="match status" value="1"/>
</dbReference>
<dbReference type="Gene3D" id="3.40.50.12160">
    <property type="entry name" value="Methylthiotransferase, N-terminal domain"/>
    <property type="match status" value="1"/>
</dbReference>
<keyword evidence="8 15" id="KW-0819">tRNA processing</keyword>
<comment type="cofactor">
    <cofactor evidence="15">
        <name>[4Fe-4S] cluster</name>
        <dbReference type="ChEBI" id="CHEBI:49883"/>
    </cofactor>
    <text evidence="15">Binds 1 or 2 [4Fe-4S] cluster. One cluster is coordinated with 3 cysteines and an exchangeable S-adenosyl-L-methionine.</text>
</comment>
<evidence type="ECO:0000256" key="7">
    <source>
        <dbReference type="ARBA" id="ARBA00022692"/>
    </source>
</evidence>
<organism evidence="19">
    <name type="scientific">Xenopsylla cheopis</name>
    <name type="common">Oriental rat flea</name>
    <name type="synonym">Pulex cheopis</name>
    <dbReference type="NCBI Taxonomy" id="163159"/>
    <lineage>
        <taxon>Eukaryota</taxon>
        <taxon>Metazoa</taxon>
        <taxon>Ecdysozoa</taxon>
        <taxon>Arthropoda</taxon>
        <taxon>Hexapoda</taxon>
        <taxon>Insecta</taxon>
        <taxon>Pterygota</taxon>
        <taxon>Neoptera</taxon>
        <taxon>Endopterygota</taxon>
        <taxon>Siphonaptera</taxon>
        <taxon>Pulicidae</taxon>
        <taxon>Xenopsyllinae</taxon>
        <taxon>Xenopsylla</taxon>
    </lineage>
</organism>
<dbReference type="GO" id="GO:0046872">
    <property type="term" value="F:metal ion binding"/>
    <property type="evidence" value="ECO:0007669"/>
    <property type="project" value="UniProtKB-UniRule"/>
</dbReference>
<dbReference type="GO" id="GO:0051539">
    <property type="term" value="F:4 iron, 4 sulfur cluster binding"/>
    <property type="evidence" value="ECO:0007669"/>
    <property type="project" value="UniProtKB-UniRule"/>
</dbReference>
<dbReference type="SFLD" id="SFLDG01082">
    <property type="entry name" value="B12-binding_domain_containing"/>
    <property type="match status" value="1"/>
</dbReference>
<dbReference type="InterPro" id="IPR006466">
    <property type="entry name" value="MiaB-like_arc_euk"/>
</dbReference>
<dbReference type="SFLD" id="SFLDS00029">
    <property type="entry name" value="Radical_SAM"/>
    <property type="match status" value="1"/>
</dbReference>
<dbReference type="InterPro" id="IPR005839">
    <property type="entry name" value="Methylthiotransferase"/>
</dbReference>
<evidence type="ECO:0000256" key="2">
    <source>
        <dbReference type="ARBA" id="ARBA00004167"/>
    </source>
</evidence>
<keyword evidence="12 15" id="KW-0411">Iron-sulfur</keyword>
<dbReference type="InterPro" id="IPR038135">
    <property type="entry name" value="Methylthiotransferase_N_sf"/>
</dbReference>
<dbReference type="InterPro" id="IPR020612">
    <property type="entry name" value="Methylthiotransferase_CS"/>
</dbReference>
<keyword evidence="4 15" id="KW-0004">4Fe-4S</keyword>
<dbReference type="GO" id="GO:0005789">
    <property type="term" value="C:endoplasmic reticulum membrane"/>
    <property type="evidence" value="ECO:0007669"/>
    <property type="project" value="UniProtKB-SubCell"/>
</dbReference>
<dbReference type="InterPro" id="IPR058240">
    <property type="entry name" value="rSAM_sf"/>
</dbReference>
<dbReference type="PANTHER" id="PTHR11918:SF45">
    <property type="entry name" value="THREONYLCARBAMOYLADENOSINE TRNA METHYLTHIOTRANSFERASE"/>
    <property type="match status" value="1"/>
</dbReference>
<dbReference type="PANTHER" id="PTHR11918">
    <property type="entry name" value="RADICAL SAM PROTEINS"/>
    <property type="match status" value="1"/>
</dbReference>
<dbReference type="InterPro" id="IPR006638">
    <property type="entry name" value="Elp3/MiaA/NifB-like_rSAM"/>
</dbReference>
<sequence length="544" mass="61692">MSNSCIEIIDDIEDLISSQDITPKERYSNKKYVTVRVKKQQKEDDTIPKEKIILESVVPGTQTIFVKTWGCAHNNSDSEYMAGQLAATGYHLTENKENADLWLLNSCTVKNPAEDTFRNYIENGKQNGKHVVLAGCVPQGAPKSSWMDGLSVVGVQQIDRVNEVVEETLKGHTVRLFGQKKINGKKAGGASLSLPKVRKNPLIEIIAINTGCLNQCTYCKTKHARGDLASYPPEEIVERAIQAFSEGVCEIWLTSEDTGTYGRDINTDLPTLLWKLVEIIPDGCRLRLGMTNPPYILEHLEEMAKILNHDKVYGFLHLPVQSGSDSVLGEMKREYFRKDFEHVVDFLRERVPGITIATDIICGFPTETEKDFEETMTLCEKYKFPSLFINQFYPRPGTPAANMQRIPANEVKKRTKALTNLFNTYEPYSSKLGEIQEVLVTEISHDKNYYVGHNKFYEQVLVPMNEKYMGKLLTVKIISTTKFSMLAEVVDEAIIRNVTLIKPLEKGILSGISKPEMKSNNQLFFYTLITLCLAILYRFLWLIF</sequence>